<feature type="transmembrane region" description="Helical" evidence="1">
    <location>
        <begin position="80"/>
        <end position="102"/>
    </location>
</feature>
<gene>
    <name evidence="2" type="ORF">BN8531082</name>
</gene>
<dbReference type="Proteomes" id="UP000032737">
    <property type="component" value="Chromosome"/>
</dbReference>
<keyword evidence="1" id="KW-0812">Transmembrane</keyword>
<protein>
    <submittedName>
        <fullName evidence="2">Uncharacterized protein</fullName>
    </submittedName>
</protein>
<evidence type="ECO:0000256" key="1">
    <source>
        <dbReference type="SAM" id="Phobius"/>
    </source>
</evidence>
<feature type="transmembrane region" description="Helical" evidence="1">
    <location>
        <begin position="50"/>
        <end position="68"/>
    </location>
</feature>
<dbReference type="EMBL" id="FO681348">
    <property type="protein sequence ID" value="CCV66103.1"/>
    <property type="molecule type" value="Genomic_DNA"/>
</dbReference>
<dbReference type="AlphaFoldDB" id="U4KRV8"/>
<keyword evidence="3" id="KW-1185">Reference proteome</keyword>
<dbReference type="KEGG" id="abra:BN8531082"/>
<reference evidence="2 3" key="1">
    <citation type="journal article" date="2013" name="J. Mol. Microbiol. Biotechnol.">
        <title>Analysis of the Complete Genomes of Acholeplasma brassicae , A. palmae and A. laidlawii and Their Comparison to the Obligate Parasites from ' Candidatus Phytoplasma'.</title>
        <authorList>
            <person name="Kube M."/>
            <person name="Siewert C."/>
            <person name="Migdoll A.M."/>
            <person name="Duduk B."/>
            <person name="Holz S."/>
            <person name="Rabus R."/>
            <person name="Seemuller E."/>
            <person name="Mitrovic J."/>
            <person name="Muller I."/>
            <person name="Buttner C."/>
            <person name="Reinhardt R."/>
        </authorList>
    </citation>
    <scope>NUCLEOTIDE SEQUENCE [LARGE SCALE GENOMIC DNA]</scope>
    <source>
        <strain evidence="3">0502</strain>
    </source>
</reference>
<proteinExistence type="predicted"/>
<sequence length="199" mass="23015">MKSSILNKNSIIMIATSFIFLLYMFFVLVILKDIDFVYLFSYVFSVDWFIYPVIALYIIIMGIILLTYNIKPIIKFVTGLITGVVGIGLALLLFFGIVFGFASKAYKVEGTNIILVRTQSAMDYYYDVYEIKLDVFVEPIAELNSMFYPSIIDQIETEFHGNELIVKVSNHDLTYEIHLYFDIIDDIYILVDEIQVPKQ</sequence>
<feature type="transmembrane region" description="Helical" evidence="1">
    <location>
        <begin position="12"/>
        <end position="30"/>
    </location>
</feature>
<organism evidence="2 3">
    <name type="scientific">Acholeplasma brassicae</name>
    <dbReference type="NCBI Taxonomy" id="61635"/>
    <lineage>
        <taxon>Bacteria</taxon>
        <taxon>Bacillati</taxon>
        <taxon>Mycoplasmatota</taxon>
        <taxon>Mollicutes</taxon>
        <taxon>Acholeplasmatales</taxon>
        <taxon>Acholeplasmataceae</taxon>
        <taxon>Acholeplasma</taxon>
    </lineage>
</organism>
<evidence type="ECO:0000313" key="3">
    <source>
        <dbReference type="Proteomes" id="UP000032737"/>
    </source>
</evidence>
<dbReference type="HOGENOM" id="CLU_1369614_0_0_14"/>
<keyword evidence="1" id="KW-0472">Membrane</keyword>
<keyword evidence="1" id="KW-1133">Transmembrane helix</keyword>
<accession>U4KRV8</accession>
<name>U4KRV8_9MOLU</name>
<evidence type="ECO:0000313" key="2">
    <source>
        <dbReference type="EMBL" id="CCV66103.1"/>
    </source>
</evidence>